<gene>
    <name evidence="5" type="ORF">E2C01_098035</name>
</gene>
<dbReference type="OrthoDB" id="3066195at2759"/>
<comment type="caution">
    <text evidence="5">The sequence shown here is derived from an EMBL/GenBank/DDBJ whole genome shotgun (WGS) entry which is preliminary data.</text>
</comment>
<evidence type="ECO:0000259" key="4">
    <source>
        <dbReference type="Pfam" id="PF13873"/>
    </source>
</evidence>
<reference evidence="5 6" key="1">
    <citation type="submission" date="2019-05" db="EMBL/GenBank/DDBJ databases">
        <title>Another draft genome of Portunus trituberculatus and its Hox gene families provides insights of decapod evolution.</title>
        <authorList>
            <person name="Jeong J.-H."/>
            <person name="Song I."/>
            <person name="Kim S."/>
            <person name="Choi T."/>
            <person name="Kim D."/>
            <person name="Ryu S."/>
            <person name="Kim W."/>
        </authorList>
    </citation>
    <scope>NUCLEOTIDE SEQUENCE [LARGE SCALE GENOMIC DNA]</scope>
    <source>
        <tissue evidence="5">Muscle</tissue>
    </source>
</reference>
<protein>
    <recommendedName>
        <fullName evidence="2">Regulatory protein zeste</fullName>
    </recommendedName>
</protein>
<organism evidence="5 6">
    <name type="scientific">Portunus trituberculatus</name>
    <name type="common">Swimming crab</name>
    <name type="synonym">Neptunus trituberculatus</name>
    <dbReference type="NCBI Taxonomy" id="210409"/>
    <lineage>
        <taxon>Eukaryota</taxon>
        <taxon>Metazoa</taxon>
        <taxon>Ecdysozoa</taxon>
        <taxon>Arthropoda</taxon>
        <taxon>Crustacea</taxon>
        <taxon>Multicrustacea</taxon>
        <taxon>Malacostraca</taxon>
        <taxon>Eumalacostraca</taxon>
        <taxon>Eucarida</taxon>
        <taxon>Decapoda</taxon>
        <taxon>Pleocyemata</taxon>
        <taxon>Brachyura</taxon>
        <taxon>Eubrachyura</taxon>
        <taxon>Portunoidea</taxon>
        <taxon>Portunidae</taxon>
        <taxon>Portuninae</taxon>
        <taxon>Portunus</taxon>
    </lineage>
</organism>
<evidence type="ECO:0000313" key="6">
    <source>
        <dbReference type="Proteomes" id="UP000324222"/>
    </source>
</evidence>
<dbReference type="AlphaFoldDB" id="A0A5B7K068"/>
<sequence>MQRSDRLQYMGEEERLLLVDLIRENRAVLSRATDARSIPLKVRTWEKVAKSLAASGLGPQRTVKQQRRYGRT</sequence>
<keyword evidence="6" id="KW-1185">Reference proteome</keyword>
<accession>A0A5B7K068</accession>
<evidence type="ECO:0000256" key="3">
    <source>
        <dbReference type="ARBA" id="ARBA00025466"/>
    </source>
</evidence>
<dbReference type="Pfam" id="PF13873">
    <property type="entry name" value="Myb_DNA-bind_5"/>
    <property type="match status" value="1"/>
</dbReference>
<evidence type="ECO:0000313" key="5">
    <source>
        <dbReference type="EMBL" id="MPD02451.1"/>
    </source>
</evidence>
<dbReference type="EMBL" id="VSRR010131494">
    <property type="protein sequence ID" value="MPD02451.1"/>
    <property type="molecule type" value="Genomic_DNA"/>
</dbReference>
<feature type="domain" description="Myb/SANT-like DNA-binding" evidence="4">
    <location>
        <begin position="8"/>
        <end position="67"/>
    </location>
</feature>
<comment type="subunit">
    <text evidence="1">Self-associates forming complexes of several hundred monomers.</text>
</comment>
<proteinExistence type="predicted"/>
<dbReference type="Proteomes" id="UP000324222">
    <property type="component" value="Unassembled WGS sequence"/>
</dbReference>
<dbReference type="InterPro" id="IPR028002">
    <property type="entry name" value="Myb_DNA-bind_5"/>
</dbReference>
<evidence type="ECO:0000256" key="1">
    <source>
        <dbReference type="ARBA" id="ARBA00011764"/>
    </source>
</evidence>
<comment type="function">
    <text evidence="3">Involved in transvection phenomena (= synapsis-dependent gene expression), where the synaptic pairing of chromosomes carrying genes with which zeste interacts influences the expression of these genes. Zeste binds to DNA and stimulates transcription from a nearby promoter.</text>
</comment>
<name>A0A5B7K068_PORTR</name>
<evidence type="ECO:0000256" key="2">
    <source>
        <dbReference type="ARBA" id="ARBA00016807"/>
    </source>
</evidence>